<dbReference type="InterPro" id="IPR000639">
    <property type="entry name" value="Epox_hydrolase-like"/>
</dbReference>
<keyword evidence="2" id="KW-0378">Hydrolase</keyword>
<proteinExistence type="predicted"/>
<sequence>MSVDIVQPSYMKSKFGLDIYYEHYPNEGKKTLILIHGLFSSTFSYRKLIPLLKQDFNLIAIDLPPFGQSEKSNTFIYSYRNMAKIIIELAGYLQIQHAILVGHSMGGQIALYAASERPDLFEKAVLLCSSGYMNKSKKSLVYSTYIPYFYLYLKRKLFKQGIMKNLTAVVHDHSIIDQEMVDGYLKPFSDDQIFRGVFRLIRHREGDLASDVLKKMETPVLLIWGEEDRIVPIQIGERLHKDLPHSTLHALKKTGHLIPEENPVFVSDQIGHFSLS</sequence>
<protein>
    <submittedName>
        <fullName evidence="2">Putative hydrolase</fullName>
    </submittedName>
</protein>
<dbReference type="GO" id="GO:0016787">
    <property type="term" value="F:hydrolase activity"/>
    <property type="evidence" value="ECO:0007669"/>
    <property type="project" value="UniProtKB-KW"/>
</dbReference>
<evidence type="ECO:0000259" key="1">
    <source>
        <dbReference type="Pfam" id="PF00561"/>
    </source>
</evidence>
<dbReference type="PRINTS" id="PR00412">
    <property type="entry name" value="EPOXHYDRLASE"/>
</dbReference>
<dbReference type="PRINTS" id="PR00111">
    <property type="entry name" value="ABHYDROLASE"/>
</dbReference>
<dbReference type="Pfam" id="PF00561">
    <property type="entry name" value="Abhydrolase_1"/>
    <property type="match status" value="1"/>
</dbReference>
<dbReference type="AlphaFoldDB" id="A0A653VPG5"/>
<dbReference type="InterPro" id="IPR029058">
    <property type="entry name" value="AB_hydrolase_fold"/>
</dbReference>
<reference evidence="2 3" key="1">
    <citation type="submission" date="2019-10" db="EMBL/GenBank/DDBJ databases">
        <authorList>
            <person name="Karimi E."/>
        </authorList>
    </citation>
    <scope>NUCLEOTIDE SEQUENCE [LARGE SCALE GENOMIC DNA]</scope>
    <source>
        <strain evidence="2">Bacillus sp. 348</strain>
    </source>
</reference>
<evidence type="ECO:0000313" key="2">
    <source>
        <dbReference type="EMBL" id="VXC07389.1"/>
    </source>
</evidence>
<dbReference type="Proteomes" id="UP000433089">
    <property type="component" value="Unassembled WGS sequence"/>
</dbReference>
<feature type="domain" description="AB hydrolase-1" evidence="1">
    <location>
        <begin position="31"/>
        <end position="263"/>
    </location>
</feature>
<organism evidence="2 3">
    <name type="scientific">Bacillus altitudinis</name>
    <dbReference type="NCBI Taxonomy" id="293387"/>
    <lineage>
        <taxon>Bacteria</taxon>
        <taxon>Bacillati</taxon>
        <taxon>Bacillota</taxon>
        <taxon>Bacilli</taxon>
        <taxon>Bacillales</taxon>
        <taxon>Bacillaceae</taxon>
        <taxon>Bacillus</taxon>
    </lineage>
</organism>
<evidence type="ECO:0000313" key="3">
    <source>
        <dbReference type="Proteomes" id="UP000433089"/>
    </source>
</evidence>
<dbReference type="EMBL" id="CABWLH010000010">
    <property type="protein sequence ID" value="VXC07389.1"/>
    <property type="molecule type" value="Genomic_DNA"/>
</dbReference>
<dbReference type="PANTHER" id="PTHR46438">
    <property type="entry name" value="ALPHA/BETA-HYDROLASES SUPERFAMILY PROTEIN"/>
    <property type="match status" value="1"/>
</dbReference>
<name>A0A653VPG5_BACAB</name>
<accession>A0A653VPG5</accession>
<gene>
    <name evidence="2" type="primary">yugF</name>
    <name evidence="2" type="ORF">BACI348_50198</name>
</gene>
<dbReference type="SUPFAM" id="SSF53474">
    <property type="entry name" value="alpha/beta-Hydrolases"/>
    <property type="match status" value="1"/>
</dbReference>
<dbReference type="Gene3D" id="3.40.50.1820">
    <property type="entry name" value="alpha/beta hydrolase"/>
    <property type="match status" value="1"/>
</dbReference>
<dbReference type="PANTHER" id="PTHR46438:SF11">
    <property type="entry name" value="LIPASE-RELATED"/>
    <property type="match status" value="1"/>
</dbReference>
<dbReference type="InterPro" id="IPR000073">
    <property type="entry name" value="AB_hydrolase_1"/>
</dbReference>